<keyword evidence="2 4" id="KW-0238">DNA-binding</keyword>
<dbReference type="SUPFAM" id="SSF48498">
    <property type="entry name" value="Tetracyclin repressor-like, C-terminal domain"/>
    <property type="match status" value="1"/>
</dbReference>
<dbReference type="InterPro" id="IPR001647">
    <property type="entry name" value="HTH_TetR"/>
</dbReference>
<feature type="domain" description="HTH tetR-type" evidence="5">
    <location>
        <begin position="5"/>
        <end position="65"/>
    </location>
</feature>
<organism evidence="6 7">
    <name type="scientific">Azorhizobium oxalatiphilum</name>
    <dbReference type="NCBI Taxonomy" id="980631"/>
    <lineage>
        <taxon>Bacteria</taxon>
        <taxon>Pseudomonadati</taxon>
        <taxon>Pseudomonadota</taxon>
        <taxon>Alphaproteobacteria</taxon>
        <taxon>Hyphomicrobiales</taxon>
        <taxon>Xanthobacteraceae</taxon>
        <taxon>Azorhizobium</taxon>
    </lineage>
</organism>
<sequence>MTRPSTTADDILDCARTLIVSGGYNGFSYADIAAVVGIRKASIHHHFPAKSDLVRTLVARYRAEAAAGIGAVDRNVPDPLNQLRAYVGYWEACIADASAPFCLCALLACEIPVLPADVVAEVRAHFRTFSGWLTKVLARGVAEGRLRLTGTPEAEAEAFLATVHGAMLSARAYGDPSMFATITHPLLERLVRPH</sequence>
<dbReference type="PRINTS" id="PR00455">
    <property type="entry name" value="HTHTETR"/>
</dbReference>
<evidence type="ECO:0000256" key="2">
    <source>
        <dbReference type="ARBA" id="ARBA00023125"/>
    </source>
</evidence>
<evidence type="ECO:0000256" key="3">
    <source>
        <dbReference type="ARBA" id="ARBA00023163"/>
    </source>
</evidence>
<dbReference type="SUPFAM" id="SSF46689">
    <property type="entry name" value="Homeodomain-like"/>
    <property type="match status" value="1"/>
</dbReference>
<dbReference type="Proteomes" id="UP000606044">
    <property type="component" value="Unassembled WGS sequence"/>
</dbReference>
<evidence type="ECO:0000259" key="5">
    <source>
        <dbReference type="PROSITE" id="PS50977"/>
    </source>
</evidence>
<name>A0A917FM43_9HYPH</name>
<dbReference type="Pfam" id="PF00440">
    <property type="entry name" value="TetR_N"/>
    <property type="match status" value="1"/>
</dbReference>
<feature type="DNA-binding region" description="H-T-H motif" evidence="4">
    <location>
        <begin position="28"/>
        <end position="47"/>
    </location>
</feature>
<dbReference type="AlphaFoldDB" id="A0A917FM43"/>
<dbReference type="PANTHER" id="PTHR47506:SF1">
    <property type="entry name" value="HTH-TYPE TRANSCRIPTIONAL REGULATOR YJDC"/>
    <property type="match status" value="1"/>
</dbReference>
<keyword evidence="1" id="KW-0805">Transcription regulation</keyword>
<accession>A0A917FM43</accession>
<dbReference type="InterPro" id="IPR036271">
    <property type="entry name" value="Tet_transcr_reg_TetR-rel_C_sf"/>
</dbReference>
<evidence type="ECO:0000256" key="1">
    <source>
        <dbReference type="ARBA" id="ARBA00023015"/>
    </source>
</evidence>
<reference evidence="6" key="2">
    <citation type="submission" date="2020-09" db="EMBL/GenBank/DDBJ databases">
        <authorList>
            <person name="Sun Q."/>
            <person name="Sedlacek I."/>
        </authorList>
    </citation>
    <scope>NUCLEOTIDE SEQUENCE</scope>
    <source>
        <strain evidence="6">CCM 7897</strain>
    </source>
</reference>
<proteinExistence type="predicted"/>
<dbReference type="Gene3D" id="1.10.357.10">
    <property type="entry name" value="Tetracycline Repressor, domain 2"/>
    <property type="match status" value="1"/>
</dbReference>
<dbReference type="RefSeq" id="WP_188584207.1">
    <property type="nucleotide sequence ID" value="NZ_BMCT01000014.1"/>
</dbReference>
<dbReference type="PANTHER" id="PTHR47506">
    <property type="entry name" value="TRANSCRIPTIONAL REGULATORY PROTEIN"/>
    <property type="match status" value="1"/>
</dbReference>
<dbReference type="EMBL" id="BMCT01000014">
    <property type="protein sequence ID" value="GGF89123.1"/>
    <property type="molecule type" value="Genomic_DNA"/>
</dbReference>
<evidence type="ECO:0000313" key="7">
    <source>
        <dbReference type="Proteomes" id="UP000606044"/>
    </source>
</evidence>
<evidence type="ECO:0000256" key="4">
    <source>
        <dbReference type="PROSITE-ProRule" id="PRU00335"/>
    </source>
</evidence>
<keyword evidence="7" id="KW-1185">Reference proteome</keyword>
<comment type="caution">
    <text evidence="6">The sequence shown here is derived from an EMBL/GenBank/DDBJ whole genome shotgun (WGS) entry which is preliminary data.</text>
</comment>
<reference evidence="6" key="1">
    <citation type="journal article" date="2014" name="Int. J. Syst. Evol. Microbiol.">
        <title>Complete genome sequence of Corynebacterium casei LMG S-19264T (=DSM 44701T), isolated from a smear-ripened cheese.</title>
        <authorList>
            <consortium name="US DOE Joint Genome Institute (JGI-PGF)"/>
            <person name="Walter F."/>
            <person name="Albersmeier A."/>
            <person name="Kalinowski J."/>
            <person name="Ruckert C."/>
        </authorList>
    </citation>
    <scope>NUCLEOTIDE SEQUENCE</scope>
    <source>
        <strain evidence="6">CCM 7897</strain>
    </source>
</reference>
<dbReference type="InterPro" id="IPR009057">
    <property type="entry name" value="Homeodomain-like_sf"/>
</dbReference>
<dbReference type="Pfam" id="PF16925">
    <property type="entry name" value="TetR_C_13"/>
    <property type="match status" value="1"/>
</dbReference>
<keyword evidence="3" id="KW-0804">Transcription</keyword>
<evidence type="ECO:0000313" key="6">
    <source>
        <dbReference type="EMBL" id="GGF89123.1"/>
    </source>
</evidence>
<protein>
    <submittedName>
        <fullName evidence="6">TetR family transcriptional regulator</fullName>
    </submittedName>
</protein>
<dbReference type="GO" id="GO:0003677">
    <property type="term" value="F:DNA binding"/>
    <property type="evidence" value="ECO:0007669"/>
    <property type="project" value="UniProtKB-UniRule"/>
</dbReference>
<gene>
    <name evidence="6" type="ORF">GCM10007301_56310</name>
</gene>
<dbReference type="InterPro" id="IPR011075">
    <property type="entry name" value="TetR_C"/>
</dbReference>
<dbReference type="PROSITE" id="PS50977">
    <property type="entry name" value="HTH_TETR_2"/>
    <property type="match status" value="1"/>
</dbReference>